<comment type="caution">
    <text evidence="1">The sequence shown here is derived from an EMBL/GenBank/DDBJ whole genome shotgun (WGS) entry which is preliminary data.</text>
</comment>
<organism evidence="1 2">
    <name type="scientific">Pontibacter toksunensis</name>
    <dbReference type="NCBI Taxonomy" id="1332631"/>
    <lineage>
        <taxon>Bacteria</taxon>
        <taxon>Pseudomonadati</taxon>
        <taxon>Bacteroidota</taxon>
        <taxon>Cytophagia</taxon>
        <taxon>Cytophagales</taxon>
        <taxon>Hymenobacteraceae</taxon>
        <taxon>Pontibacter</taxon>
    </lineage>
</organism>
<dbReference type="InterPro" id="IPR056955">
    <property type="entry name" value="ORC-CDC6-like"/>
</dbReference>
<reference evidence="2" key="1">
    <citation type="journal article" date="2019" name="Int. J. Syst. Evol. Microbiol.">
        <title>The Global Catalogue of Microorganisms (GCM) 10K type strain sequencing project: providing services to taxonomists for standard genome sequencing and annotation.</title>
        <authorList>
            <consortium name="The Broad Institute Genomics Platform"/>
            <consortium name="The Broad Institute Genome Sequencing Center for Infectious Disease"/>
            <person name="Wu L."/>
            <person name="Ma J."/>
        </authorList>
    </citation>
    <scope>NUCLEOTIDE SEQUENCE [LARGE SCALE GENOMIC DNA]</scope>
    <source>
        <strain evidence="2">KCTC 23984</strain>
    </source>
</reference>
<evidence type="ECO:0008006" key="3">
    <source>
        <dbReference type="Google" id="ProtNLM"/>
    </source>
</evidence>
<accession>A0ABW6BT55</accession>
<sequence>MSDSLGNYILDRTESLDDRLISKYFVERDNSKIIRLLDSEQYLLEGSRGVGKTMLMKASMLKSQSEFGKNSILPVWVSFEESIRIERISIVTGNIDPFLQWTMGKILGCGLECMMLE</sequence>
<evidence type="ECO:0000313" key="2">
    <source>
        <dbReference type="Proteomes" id="UP001597641"/>
    </source>
</evidence>
<keyword evidence="2" id="KW-1185">Reference proteome</keyword>
<name>A0ABW6BT55_9BACT</name>
<dbReference type="Proteomes" id="UP001597641">
    <property type="component" value="Unassembled WGS sequence"/>
</dbReference>
<evidence type="ECO:0000313" key="1">
    <source>
        <dbReference type="EMBL" id="MFD3000298.1"/>
    </source>
</evidence>
<protein>
    <recommendedName>
        <fullName evidence="3">AAA domain-containing protein</fullName>
    </recommendedName>
</protein>
<proteinExistence type="predicted"/>
<dbReference type="EMBL" id="JBHUOX010000004">
    <property type="protein sequence ID" value="MFD3000298.1"/>
    <property type="molecule type" value="Genomic_DNA"/>
</dbReference>
<gene>
    <name evidence="1" type="ORF">ACFS7Z_07990</name>
</gene>
<dbReference type="Pfam" id="PF24389">
    <property type="entry name" value="ORC-CDC6-like"/>
    <property type="match status" value="1"/>
</dbReference>
<dbReference type="RefSeq" id="WP_377483155.1">
    <property type="nucleotide sequence ID" value="NZ_JBHUOX010000004.1"/>
</dbReference>